<feature type="non-terminal residue" evidence="1">
    <location>
        <position position="1"/>
    </location>
</feature>
<name>A0A4Y2Q9A5_ARAVE</name>
<evidence type="ECO:0000313" key="1">
    <source>
        <dbReference type="EMBL" id="GBN59197.1"/>
    </source>
</evidence>
<reference evidence="1 2" key="1">
    <citation type="journal article" date="2019" name="Sci. Rep.">
        <title>Orb-weaving spider Araneus ventricosus genome elucidates the spidroin gene catalogue.</title>
        <authorList>
            <person name="Kono N."/>
            <person name="Nakamura H."/>
            <person name="Ohtoshi R."/>
            <person name="Moran D.A.P."/>
            <person name="Shinohara A."/>
            <person name="Yoshida Y."/>
            <person name="Fujiwara M."/>
            <person name="Mori M."/>
            <person name="Tomita M."/>
            <person name="Arakawa K."/>
        </authorList>
    </citation>
    <scope>NUCLEOTIDE SEQUENCE [LARGE SCALE GENOMIC DNA]</scope>
</reference>
<accession>A0A4Y2Q9A5</accession>
<dbReference type="EMBL" id="BGPR01219362">
    <property type="protein sequence ID" value="GBN59197.1"/>
    <property type="molecule type" value="Genomic_DNA"/>
</dbReference>
<organism evidence="1 2">
    <name type="scientific">Araneus ventricosus</name>
    <name type="common">Orbweaver spider</name>
    <name type="synonym">Epeira ventricosa</name>
    <dbReference type="NCBI Taxonomy" id="182803"/>
    <lineage>
        <taxon>Eukaryota</taxon>
        <taxon>Metazoa</taxon>
        <taxon>Ecdysozoa</taxon>
        <taxon>Arthropoda</taxon>
        <taxon>Chelicerata</taxon>
        <taxon>Arachnida</taxon>
        <taxon>Araneae</taxon>
        <taxon>Araneomorphae</taxon>
        <taxon>Entelegynae</taxon>
        <taxon>Araneoidea</taxon>
        <taxon>Araneidae</taxon>
        <taxon>Araneus</taxon>
    </lineage>
</organism>
<evidence type="ECO:0000313" key="2">
    <source>
        <dbReference type="Proteomes" id="UP000499080"/>
    </source>
</evidence>
<gene>
    <name evidence="1" type="ORF">AVEN_137490_1</name>
</gene>
<dbReference type="Proteomes" id="UP000499080">
    <property type="component" value="Unassembled WGS sequence"/>
</dbReference>
<comment type="caution">
    <text evidence="1">The sequence shown here is derived from an EMBL/GenBank/DDBJ whole genome shotgun (WGS) entry which is preliminary data.</text>
</comment>
<proteinExistence type="predicted"/>
<dbReference type="AlphaFoldDB" id="A0A4Y2Q9A5"/>
<protein>
    <submittedName>
        <fullName evidence="1">Uncharacterized protein</fullName>
    </submittedName>
</protein>
<sequence length="100" mass="11106">KTVYHLGAIIALVWRVFHKCGNPGSVCVKLIGSRVRWAEGGAVRAGFTDSSRFGLAAQDEQETFSQHSPSYLRPDVHGKNRDYHLYAGRYLCGPGKNTNR</sequence>
<keyword evidence="2" id="KW-1185">Reference proteome</keyword>